<dbReference type="EMBL" id="JUGD01000022">
    <property type="protein sequence ID" value="RAM63155.1"/>
    <property type="molecule type" value="Genomic_DNA"/>
</dbReference>
<reference evidence="1 2" key="1">
    <citation type="submission" date="2014-12" db="EMBL/GenBank/DDBJ databases">
        <title>Complete genome sequence of Herbaspirillum rubrisubalbicans Os38.</title>
        <authorList>
            <person name="Chen M."/>
            <person name="An Q."/>
        </authorList>
    </citation>
    <scope>NUCLEOTIDE SEQUENCE [LARGE SCALE GENOMIC DNA]</scope>
    <source>
        <strain evidence="1 2">Os38</strain>
    </source>
</reference>
<accession>A0ABX9BYQ4</accession>
<dbReference type="Proteomes" id="UP000248631">
    <property type="component" value="Unassembled WGS sequence"/>
</dbReference>
<sequence length="583" mass="66358">MTIKRVEIENIRGISSLVIENWILKNRPNILVASNGFGKTSIATAFKCLAGRTFIDVSDENRHLHKEANHSIVRLEYEEAGTTVVVEATEEKYTNDIRKNFDVLVISDMRRIKASAQNMGQFSHAKGRQVIDPIAICAKVHKAKSPYKYTDAIEQFGLPGRVLPNLDNTLFDSAVMRMRSPELTEVCASLAKEGKWGKLESIRRLLVDANEDQALIEIEALGIDTEFAKAMKLVTGLLGIEIKPSFMVVWQLVLLHRADSAALKAYWNWLRYGEIKKSLKNQVADLNVAWKTASVSESKETLEVVMPDPAHISNGQRDILLLVAQFHAAKHQLVKDKSILIIDELFDYLDDANLTAAQFYISQLIEEFARQKRTIYPVILTHLNPAFFRNYVFSNQNVIHLDKNQDYQPEEAMRKLIAARDNNTVPEEIKNKISRYLVHYSGEQFDFSDGLAVIKGTRPSWGKTGVFQNFLVNEFRKYEEGQSYDPLAICAITRRSIERAAFEQIASAEDALDFYTVHKTVKKLDWARERGSFVPEMHYLLRIIFDDGLHWNPSRDNTIPIVAKLGNPVIKKMILDSVNAYLN</sequence>
<comment type="caution">
    <text evidence="1">The sequence shown here is derived from an EMBL/GenBank/DDBJ whole genome shotgun (WGS) entry which is preliminary data.</text>
</comment>
<dbReference type="Gene3D" id="3.40.50.300">
    <property type="entry name" value="P-loop containing nucleotide triphosphate hydrolases"/>
    <property type="match status" value="2"/>
</dbReference>
<organism evidence="1 2">
    <name type="scientific">Herbaspirillum rubrisubalbicans</name>
    <dbReference type="NCBI Taxonomy" id="80842"/>
    <lineage>
        <taxon>Bacteria</taxon>
        <taxon>Pseudomonadati</taxon>
        <taxon>Pseudomonadota</taxon>
        <taxon>Betaproteobacteria</taxon>
        <taxon>Burkholderiales</taxon>
        <taxon>Oxalobacteraceae</taxon>
        <taxon>Herbaspirillum</taxon>
    </lineage>
</organism>
<dbReference type="SUPFAM" id="SSF52540">
    <property type="entry name" value="P-loop containing nucleoside triphosphate hydrolases"/>
    <property type="match status" value="1"/>
</dbReference>
<dbReference type="InterPro" id="IPR027417">
    <property type="entry name" value="P-loop_NTPase"/>
</dbReference>
<name>A0ABX9BYQ4_9BURK</name>
<gene>
    <name evidence="1" type="ORF">RB24_17685</name>
</gene>
<proteinExistence type="predicted"/>
<keyword evidence="2" id="KW-1185">Reference proteome</keyword>
<protein>
    <submittedName>
        <fullName evidence="1">Uncharacterized protein</fullName>
    </submittedName>
</protein>
<evidence type="ECO:0000313" key="2">
    <source>
        <dbReference type="Proteomes" id="UP000248631"/>
    </source>
</evidence>
<dbReference type="RefSeq" id="WP_112069212.1">
    <property type="nucleotide sequence ID" value="NZ_JUGD01000022.1"/>
</dbReference>
<evidence type="ECO:0000313" key="1">
    <source>
        <dbReference type="EMBL" id="RAM63155.1"/>
    </source>
</evidence>